<gene>
    <name evidence="6" type="ORF">FHS48_000658</name>
</gene>
<dbReference type="Gene3D" id="1.20.1330.10">
    <property type="entry name" value="f41 fragment of flagellin, N-terminal domain"/>
    <property type="match status" value="1"/>
</dbReference>
<dbReference type="Pfam" id="PF00669">
    <property type="entry name" value="Flagellin_N"/>
    <property type="match status" value="1"/>
</dbReference>
<dbReference type="RefSeq" id="WP_184261419.1">
    <property type="nucleotide sequence ID" value="NZ_JACIIX010000002.1"/>
</dbReference>
<dbReference type="GO" id="GO:0005576">
    <property type="term" value="C:extracellular region"/>
    <property type="evidence" value="ECO:0007669"/>
    <property type="project" value="UniProtKB-SubCell"/>
</dbReference>
<organism evidence="6 7">
    <name type="scientific">Novispirillum itersonii</name>
    <name type="common">Aquaspirillum itersonii</name>
    <dbReference type="NCBI Taxonomy" id="189"/>
    <lineage>
        <taxon>Bacteria</taxon>
        <taxon>Pseudomonadati</taxon>
        <taxon>Pseudomonadota</taxon>
        <taxon>Alphaproteobacteria</taxon>
        <taxon>Rhodospirillales</taxon>
        <taxon>Novispirillaceae</taxon>
        <taxon>Novispirillum</taxon>
    </lineage>
</organism>
<dbReference type="EMBL" id="JACIIX010000002">
    <property type="protein sequence ID" value="MBB6209256.1"/>
    <property type="molecule type" value="Genomic_DNA"/>
</dbReference>
<sequence>MADITLTSASRNNLMALQNTADLVKRTQSRLSTGKSVNSVVDDALKFFSAKSLSDRATDLTARKDSIDQGVSALKATVAATDKIESFLGQMKGLVNASRSADKATRAENGKQIAELAKQIEKLVQDTSYQGQNLLNSTAAKLTVTFSDKTDSKLTVQGVDFKASVGLYRASGGNSALGVTTNAAAGSSVKSKFLAALGLMKASAAAPGLSAVTLSVATAQADFNAKADAAIAKLDQTISNVRAKASVFGNSVAVLQVRLDFTKTYSNVLSEGADKLTLADLNEEGANLLALQTRQQLGIQSLSFAGQQEQGILGLFR</sequence>
<feature type="domain" description="Flagellin N-terminal" evidence="4">
    <location>
        <begin position="9"/>
        <end position="138"/>
    </location>
</feature>
<dbReference type="GO" id="GO:0005198">
    <property type="term" value="F:structural molecule activity"/>
    <property type="evidence" value="ECO:0007669"/>
    <property type="project" value="UniProtKB-UniRule"/>
</dbReference>
<evidence type="ECO:0000313" key="7">
    <source>
        <dbReference type="Proteomes" id="UP000544872"/>
    </source>
</evidence>
<keyword evidence="2 3" id="KW-0975">Bacterial flagellum</keyword>
<dbReference type="PANTHER" id="PTHR42792">
    <property type="entry name" value="FLAGELLIN"/>
    <property type="match status" value="1"/>
</dbReference>
<keyword evidence="6" id="KW-0282">Flagellum</keyword>
<evidence type="ECO:0000313" key="6">
    <source>
        <dbReference type="EMBL" id="MBB6209256.1"/>
    </source>
</evidence>
<keyword evidence="3" id="KW-0964">Secreted</keyword>
<dbReference type="InterPro" id="IPR001492">
    <property type="entry name" value="Flagellin"/>
</dbReference>
<evidence type="ECO:0000259" key="4">
    <source>
        <dbReference type="Pfam" id="PF00669"/>
    </source>
</evidence>
<keyword evidence="6" id="KW-0969">Cilium</keyword>
<dbReference type="AlphaFoldDB" id="A0A7W9ZD56"/>
<dbReference type="Proteomes" id="UP000544872">
    <property type="component" value="Unassembled WGS sequence"/>
</dbReference>
<comment type="similarity">
    <text evidence="1 3">Belongs to the bacterial flagellin family.</text>
</comment>
<protein>
    <recommendedName>
        <fullName evidence="3">Flagellin</fullName>
    </recommendedName>
</protein>
<evidence type="ECO:0000259" key="5">
    <source>
        <dbReference type="Pfam" id="PF00700"/>
    </source>
</evidence>
<keyword evidence="7" id="KW-1185">Reference proteome</keyword>
<dbReference type="GO" id="GO:0009288">
    <property type="term" value="C:bacterial-type flagellum"/>
    <property type="evidence" value="ECO:0007669"/>
    <property type="project" value="UniProtKB-SubCell"/>
</dbReference>
<comment type="subcellular location">
    <subcellularLocation>
        <location evidence="3">Secreted</location>
    </subcellularLocation>
    <subcellularLocation>
        <location evidence="3">Bacterial flagellum</location>
    </subcellularLocation>
</comment>
<dbReference type="InterPro" id="IPR046358">
    <property type="entry name" value="Flagellin_C"/>
</dbReference>
<reference evidence="6 7" key="1">
    <citation type="submission" date="2020-08" db="EMBL/GenBank/DDBJ databases">
        <title>Genomic Encyclopedia of Type Strains, Phase IV (KMG-IV): sequencing the most valuable type-strain genomes for metagenomic binning, comparative biology and taxonomic classification.</title>
        <authorList>
            <person name="Goeker M."/>
        </authorList>
    </citation>
    <scope>NUCLEOTIDE SEQUENCE [LARGE SCALE GENOMIC DNA]</scope>
    <source>
        <strain evidence="6 7">DSM 11590</strain>
    </source>
</reference>
<dbReference type="SUPFAM" id="SSF64518">
    <property type="entry name" value="Phase 1 flagellin"/>
    <property type="match status" value="1"/>
</dbReference>
<evidence type="ECO:0000256" key="2">
    <source>
        <dbReference type="ARBA" id="ARBA00023143"/>
    </source>
</evidence>
<comment type="caution">
    <text evidence="6">The sequence shown here is derived from an EMBL/GenBank/DDBJ whole genome shotgun (WGS) entry which is preliminary data.</text>
</comment>
<dbReference type="PANTHER" id="PTHR42792:SF2">
    <property type="entry name" value="FLAGELLIN"/>
    <property type="match status" value="1"/>
</dbReference>
<proteinExistence type="inferred from homology"/>
<accession>A0A7W9ZD56</accession>
<evidence type="ECO:0000256" key="3">
    <source>
        <dbReference type="RuleBase" id="RU362073"/>
    </source>
</evidence>
<keyword evidence="6" id="KW-0966">Cell projection</keyword>
<evidence type="ECO:0000256" key="1">
    <source>
        <dbReference type="ARBA" id="ARBA00005709"/>
    </source>
</evidence>
<name>A0A7W9ZD56_NOVIT</name>
<feature type="domain" description="Flagellin C-terminal" evidence="5">
    <location>
        <begin position="232"/>
        <end position="315"/>
    </location>
</feature>
<dbReference type="InterPro" id="IPR001029">
    <property type="entry name" value="Flagellin_N"/>
</dbReference>
<comment type="function">
    <text evidence="3">Flagellin is the subunit protein which polymerizes to form the filaments of bacterial flagella.</text>
</comment>
<dbReference type="Pfam" id="PF00700">
    <property type="entry name" value="Flagellin_C"/>
    <property type="match status" value="1"/>
</dbReference>